<reference evidence="9" key="1">
    <citation type="submission" date="2017-10" db="EMBL/GenBank/DDBJ databases">
        <title>Transcriptome Assembly of Sugarcane Aphid Adults.</title>
        <authorList>
            <person name="Scully E.D."/>
            <person name="Palmer N.A."/>
            <person name="Geib S.M."/>
            <person name="Sarath G."/>
            <person name="Sattler S.E."/>
        </authorList>
    </citation>
    <scope>NUCLEOTIDE SEQUENCE</scope>
    <source>
        <tissue evidence="9">Whole body</tissue>
    </source>
</reference>
<dbReference type="InterPro" id="IPR052482">
    <property type="entry name" value="mtLSU_mL37"/>
</dbReference>
<dbReference type="AlphaFoldDB" id="A0A2H8TFQ9"/>
<dbReference type="PANTHER" id="PTHR15889:SF2">
    <property type="entry name" value="LARGE RIBOSOMAL SUBUNIT PROTEIN ML37"/>
    <property type="match status" value="1"/>
</dbReference>
<dbReference type="OrthoDB" id="5835618at2759"/>
<dbReference type="EMBL" id="GFXV01001131">
    <property type="protein sequence ID" value="MBW12936.1"/>
    <property type="molecule type" value="Transcribed_RNA"/>
</dbReference>
<dbReference type="InterPro" id="IPR010793">
    <property type="entry name" value="Ribosomal_mL37/mL65"/>
</dbReference>
<keyword evidence="2" id="KW-0809">Transit peptide</keyword>
<dbReference type="GO" id="GO:1990904">
    <property type="term" value="C:ribonucleoprotein complex"/>
    <property type="evidence" value="ECO:0007669"/>
    <property type="project" value="UniProtKB-KW"/>
</dbReference>
<dbReference type="GO" id="GO:0006412">
    <property type="term" value="P:translation"/>
    <property type="evidence" value="ECO:0007669"/>
    <property type="project" value="InterPro"/>
</dbReference>
<evidence type="ECO:0000256" key="7">
    <source>
        <dbReference type="ARBA" id="ARBA00039442"/>
    </source>
</evidence>
<gene>
    <name evidence="9" type="primary">Mrpl37</name>
</gene>
<dbReference type="Pfam" id="PF07147">
    <property type="entry name" value="PDCD9"/>
    <property type="match status" value="1"/>
</dbReference>
<sequence length="419" mass="48707">MKITQVLYKQNIGRLIKWQWRVQRKKTLIETNAEKVLTSRNIPIIDAKQFLHEPLFEAQKQDVQEIFNNIVGPVKLEPKLNNTHPQWNDDPCLVYGDHNVLVHGLEQAKVFTNAIEPEPGLPKYFKELYEAYRLPNQDEHIQRIIIASILYDAVQEKLPIRKDPKRPAWKFPRDYGIPDKRRNNLIISRMLQLCESSVGNMSSNKIIAKDVFFKVPLQRNANISLNLRADLLLLSDTPLTAHMDDAQGELPDLFPLDYKISLDEINIYNKDEFISPITGKFNNIHTAFIHFNETEVKNLYETPVLNTQIIARSLMKCYAFAVANAKSKYGEDVKELPEPITLQCIHTNSQWFHFSVFQLNSLAGPEEDGIKNIYWQTPLLNLYKNCLFDEGVPVLEDYNPEVFKHFLSFYMNGTEYEIK</sequence>
<organism evidence="9">
    <name type="scientific">Melanaphis sacchari</name>
    <dbReference type="NCBI Taxonomy" id="742174"/>
    <lineage>
        <taxon>Eukaryota</taxon>
        <taxon>Metazoa</taxon>
        <taxon>Ecdysozoa</taxon>
        <taxon>Arthropoda</taxon>
        <taxon>Hexapoda</taxon>
        <taxon>Insecta</taxon>
        <taxon>Pterygota</taxon>
        <taxon>Neoptera</taxon>
        <taxon>Paraneoptera</taxon>
        <taxon>Hemiptera</taxon>
        <taxon>Sternorrhyncha</taxon>
        <taxon>Aphidomorpha</taxon>
        <taxon>Aphidoidea</taxon>
        <taxon>Aphididae</taxon>
        <taxon>Aphidini</taxon>
        <taxon>Melanaphis</taxon>
    </lineage>
</organism>
<dbReference type="GO" id="GO:0003735">
    <property type="term" value="F:structural constituent of ribosome"/>
    <property type="evidence" value="ECO:0007669"/>
    <property type="project" value="InterPro"/>
</dbReference>
<evidence type="ECO:0000256" key="4">
    <source>
        <dbReference type="ARBA" id="ARBA00023128"/>
    </source>
</evidence>
<evidence type="ECO:0000313" key="9">
    <source>
        <dbReference type="EMBL" id="MBW12936.1"/>
    </source>
</evidence>
<dbReference type="GO" id="GO:0005840">
    <property type="term" value="C:ribosome"/>
    <property type="evidence" value="ECO:0007669"/>
    <property type="project" value="UniProtKB-KW"/>
</dbReference>
<proteinExistence type="inferred from homology"/>
<evidence type="ECO:0000256" key="2">
    <source>
        <dbReference type="ARBA" id="ARBA00022946"/>
    </source>
</evidence>
<evidence type="ECO:0000256" key="3">
    <source>
        <dbReference type="ARBA" id="ARBA00022980"/>
    </source>
</evidence>
<evidence type="ECO:0000256" key="1">
    <source>
        <dbReference type="ARBA" id="ARBA00004173"/>
    </source>
</evidence>
<comment type="subcellular location">
    <subcellularLocation>
        <location evidence="1">Mitochondrion</location>
    </subcellularLocation>
</comment>
<dbReference type="GO" id="GO:0005739">
    <property type="term" value="C:mitochondrion"/>
    <property type="evidence" value="ECO:0007669"/>
    <property type="project" value="UniProtKB-SubCell"/>
</dbReference>
<keyword evidence="5" id="KW-0687">Ribonucleoprotein</keyword>
<name>A0A2H8TFQ9_9HEMI</name>
<keyword evidence="3 9" id="KW-0689">Ribosomal protein</keyword>
<comment type="similarity">
    <text evidence="6">Belongs to the mitochondrion-specific ribosomal protein mL37 family.</text>
</comment>
<evidence type="ECO:0000256" key="8">
    <source>
        <dbReference type="ARBA" id="ARBA00041617"/>
    </source>
</evidence>
<accession>A0A2H8TFQ9</accession>
<keyword evidence="4" id="KW-0496">Mitochondrion</keyword>
<evidence type="ECO:0000256" key="5">
    <source>
        <dbReference type="ARBA" id="ARBA00023274"/>
    </source>
</evidence>
<protein>
    <recommendedName>
        <fullName evidence="7">Large ribosomal subunit protein mL37</fullName>
    </recommendedName>
    <alternativeName>
        <fullName evidence="8">39S ribosomal protein L37, mitochondrial</fullName>
    </alternativeName>
</protein>
<dbReference type="PANTHER" id="PTHR15889">
    <property type="entry name" value="MITOCHONDRIAL RIBOSOMAL PROTEIN L37"/>
    <property type="match status" value="1"/>
</dbReference>
<evidence type="ECO:0000256" key="6">
    <source>
        <dbReference type="ARBA" id="ARBA00037985"/>
    </source>
</evidence>